<evidence type="ECO:0000313" key="2">
    <source>
        <dbReference type="EMBL" id="WUQ81592.1"/>
    </source>
</evidence>
<reference evidence="2" key="1">
    <citation type="submission" date="2022-10" db="EMBL/GenBank/DDBJ databases">
        <title>The complete genomes of actinobacterial strains from the NBC collection.</title>
        <authorList>
            <person name="Joergensen T.S."/>
            <person name="Alvarez Arevalo M."/>
            <person name="Sterndorff E.B."/>
            <person name="Faurdal D."/>
            <person name="Vuksanovic O."/>
            <person name="Mourched A.-S."/>
            <person name="Charusanti P."/>
            <person name="Shaw S."/>
            <person name="Blin K."/>
            <person name="Weber T."/>
        </authorList>
    </citation>
    <scope>NUCLEOTIDE SEQUENCE</scope>
    <source>
        <strain evidence="2">NBC_00222</strain>
    </source>
</reference>
<gene>
    <name evidence="2" type="ORF">OHA16_00605</name>
</gene>
<dbReference type="EMBL" id="CP108110">
    <property type="protein sequence ID" value="WUQ81592.1"/>
    <property type="molecule type" value="Genomic_DNA"/>
</dbReference>
<feature type="region of interest" description="Disordered" evidence="1">
    <location>
        <begin position="55"/>
        <end position="75"/>
    </location>
</feature>
<keyword evidence="3" id="KW-1185">Reference proteome</keyword>
<feature type="region of interest" description="Disordered" evidence="1">
    <location>
        <begin position="1"/>
        <end position="21"/>
    </location>
</feature>
<proteinExistence type="predicted"/>
<organism evidence="2 3">
    <name type="scientific">Kitasatospora purpeofusca</name>
    <dbReference type="NCBI Taxonomy" id="67352"/>
    <lineage>
        <taxon>Bacteria</taxon>
        <taxon>Bacillati</taxon>
        <taxon>Actinomycetota</taxon>
        <taxon>Actinomycetes</taxon>
        <taxon>Kitasatosporales</taxon>
        <taxon>Streptomycetaceae</taxon>
        <taxon>Kitasatospora</taxon>
    </lineage>
</organism>
<sequence>MMTSPASAAEGWSTYSADKSTIGPGETLTITMALTNTETTDISFAYEYDRSPSGSFLSRQGGPFNPPSLQGHILY</sequence>
<evidence type="ECO:0000256" key="1">
    <source>
        <dbReference type="SAM" id="MobiDB-lite"/>
    </source>
</evidence>
<evidence type="ECO:0000313" key="3">
    <source>
        <dbReference type="Proteomes" id="UP001432222"/>
    </source>
</evidence>
<protein>
    <submittedName>
        <fullName evidence="2">Uncharacterized protein</fullName>
    </submittedName>
</protein>
<name>A0ABZ1TRN0_9ACTN</name>
<dbReference type="Proteomes" id="UP001432222">
    <property type="component" value="Chromosome"/>
</dbReference>
<accession>A0ABZ1TRN0</accession>
<dbReference type="RefSeq" id="WP_328952669.1">
    <property type="nucleotide sequence ID" value="NZ_CP108110.1"/>
</dbReference>